<dbReference type="InterPro" id="IPR005829">
    <property type="entry name" value="Sugar_transporter_CS"/>
</dbReference>
<keyword evidence="3 5" id="KW-1133">Transmembrane helix</keyword>
<dbReference type="PANTHER" id="PTHR23502:SF164">
    <property type="entry name" value="MAJOR FACILITATOR SUPERFAMILY (MFS) PROFILE DOMAIN-CONTAINING PROTEIN"/>
    <property type="match status" value="1"/>
</dbReference>
<dbReference type="AlphaFoldDB" id="A0A0B7JTB8"/>
<dbReference type="PANTHER" id="PTHR23502">
    <property type="entry name" value="MAJOR FACILITATOR SUPERFAMILY"/>
    <property type="match status" value="1"/>
</dbReference>
<reference evidence="6" key="1">
    <citation type="submission" date="2015-01" db="EMBL/GenBank/DDBJ databases">
        <authorList>
            <person name="Durling Mikael"/>
        </authorList>
    </citation>
    <scope>NUCLEOTIDE SEQUENCE</scope>
</reference>
<organism evidence="6">
    <name type="scientific">Bionectria ochroleuca</name>
    <name type="common">Gliocladium roseum</name>
    <dbReference type="NCBI Taxonomy" id="29856"/>
    <lineage>
        <taxon>Eukaryota</taxon>
        <taxon>Fungi</taxon>
        <taxon>Dikarya</taxon>
        <taxon>Ascomycota</taxon>
        <taxon>Pezizomycotina</taxon>
        <taxon>Sordariomycetes</taxon>
        <taxon>Hypocreomycetidae</taxon>
        <taxon>Hypocreales</taxon>
        <taxon>Bionectriaceae</taxon>
        <taxon>Clonostachys</taxon>
    </lineage>
</organism>
<keyword evidence="2 5" id="KW-0812">Transmembrane</keyword>
<dbReference type="Gene3D" id="1.20.1250.20">
    <property type="entry name" value="MFS general substrate transporter like domains"/>
    <property type="match status" value="1"/>
</dbReference>
<evidence type="ECO:0000256" key="5">
    <source>
        <dbReference type="SAM" id="Phobius"/>
    </source>
</evidence>
<feature type="transmembrane region" description="Helical" evidence="5">
    <location>
        <begin position="117"/>
        <end position="137"/>
    </location>
</feature>
<feature type="transmembrane region" description="Helical" evidence="5">
    <location>
        <begin position="416"/>
        <end position="435"/>
    </location>
</feature>
<gene>
    <name evidence="6" type="ORF">BN869_000002592_1</name>
</gene>
<dbReference type="InterPro" id="IPR011701">
    <property type="entry name" value="MFS"/>
</dbReference>
<evidence type="ECO:0000256" key="2">
    <source>
        <dbReference type="ARBA" id="ARBA00022692"/>
    </source>
</evidence>
<feature type="transmembrane region" description="Helical" evidence="5">
    <location>
        <begin position="330"/>
        <end position="355"/>
    </location>
</feature>
<dbReference type="InterPro" id="IPR036259">
    <property type="entry name" value="MFS_trans_sf"/>
</dbReference>
<feature type="transmembrane region" description="Helical" evidence="5">
    <location>
        <begin position="144"/>
        <end position="165"/>
    </location>
</feature>
<name>A0A0B7JTB8_BIOOC</name>
<proteinExistence type="predicted"/>
<feature type="transmembrane region" description="Helical" evidence="5">
    <location>
        <begin position="447"/>
        <end position="471"/>
    </location>
</feature>
<accession>A0A0B7JTB8</accession>
<comment type="subcellular location">
    <subcellularLocation>
        <location evidence="1">Membrane</location>
        <topology evidence="1">Multi-pass membrane protein</topology>
    </subcellularLocation>
</comment>
<feature type="transmembrane region" description="Helical" evidence="5">
    <location>
        <begin position="231"/>
        <end position="252"/>
    </location>
</feature>
<feature type="transmembrane region" description="Helical" evidence="5">
    <location>
        <begin position="514"/>
        <end position="535"/>
    </location>
</feature>
<evidence type="ECO:0000256" key="4">
    <source>
        <dbReference type="ARBA" id="ARBA00023136"/>
    </source>
</evidence>
<keyword evidence="4 5" id="KW-0472">Membrane</keyword>
<dbReference type="EMBL" id="CDPU01000005">
    <property type="protein sequence ID" value="CEO46537.1"/>
    <property type="molecule type" value="Genomic_DNA"/>
</dbReference>
<evidence type="ECO:0000313" key="6">
    <source>
        <dbReference type="EMBL" id="CEO46537.1"/>
    </source>
</evidence>
<evidence type="ECO:0000256" key="1">
    <source>
        <dbReference type="ARBA" id="ARBA00004141"/>
    </source>
</evidence>
<dbReference type="GO" id="GO:0022857">
    <property type="term" value="F:transmembrane transporter activity"/>
    <property type="evidence" value="ECO:0007669"/>
    <property type="project" value="InterPro"/>
</dbReference>
<sequence length="554" mass="60390">MADKPDTMSKVPIPDHVEDVDVDVESNHDEIEITKSKLNVSGTVQLTVGKTVYIPTPTSDPQDPLNMSQWQKGMVIVIISLFSTIGLSLVSGFGGLLGFYIPDYSAVGKTYADISSLLTYPTLTMGLGNLIGMPLAIAVGRRSVLLAASVIMLVSACMCAVADNFDFHRGARMLLGIAAGQSEALVPMITQEICFLHERANFLMIQQAVQTIATAVLVLFASPIAGAITPTWWYGLGACLSGLVLILGILFVPETKYYRPASSYQESSGPGKDEDNKDSEISAGKYFDISTERPAIDTVRFEPRTWRSNLRLWVGKPEWRKGFDTLVQSFGLLLFPNVLWALCLNGLTLGVNVAIGTTYGTIVTSPPYNWPQSSASYVNCGTIVTSLIALPVFGAGSDKLIKWFAKKRNGIHEPEVRILPLIFPIIVGVYTAVLYGQGASKPHDYHWFTYVWAVAAYYFTFIGANIVAITYLLDSYPQRASPLLIIICAFRGIISFGVSYGITPFIESQGYEGAFGIFAALTGIFGLLGIPVYFWGKKIRHVTGQYAIDKDKSA</sequence>
<evidence type="ECO:0000256" key="3">
    <source>
        <dbReference type="ARBA" id="ARBA00022989"/>
    </source>
</evidence>
<dbReference type="Pfam" id="PF07690">
    <property type="entry name" value="MFS_1"/>
    <property type="match status" value="1"/>
</dbReference>
<protein>
    <recommendedName>
        <fullName evidence="7">Major facilitator superfamily (MFS) profile domain-containing protein</fullName>
    </recommendedName>
</protein>
<dbReference type="PROSITE" id="PS00217">
    <property type="entry name" value="SUGAR_TRANSPORT_2"/>
    <property type="match status" value="1"/>
</dbReference>
<feature type="transmembrane region" description="Helical" evidence="5">
    <location>
        <begin position="483"/>
        <end position="502"/>
    </location>
</feature>
<feature type="transmembrane region" description="Helical" evidence="5">
    <location>
        <begin position="75"/>
        <end position="97"/>
    </location>
</feature>
<evidence type="ECO:0008006" key="7">
    <source>
        <dbReference type="Google" id="ProtNLM"/>
    </source>
</evidence>
<dbReference type="SUPFAM" id="SSF103473">
    <property type="entry name" value="MFS general substrate transporter"/>
    <property type="match status" value="1"/>
</dbReference>
<dbReference type="GO" id="GO:0005886">
    <property type="term" value="C:plasma membrane"/>
    <property type="evidence" value="ECO:0007669"/>
    <property type="project" value="TreeGrafter"/>
</dbReference>
<feature type="transmembrane region" description="Helical" evidence="5">
    <location>
        <begin position="375"/>
        <end position="395"/>
    </location>
</feature>